<sequence length="212" mass="22515">MKIFATTPLYVGVDELARRQQRYDAIAPAGVGVTLHDLPDSAPTSLDSAEDIARSDHYVHAALAAAPTEFDALMPDCVLDPAVARLQSETDRPVIGILRMNLAYAAALAAPTAGVVRNHAIAAEMRRVTEVYEWSQWLTEVQVLDLPFDAVSAGPQWQAQLDNAAATLAPRGARALLNGCSAVDVDADHPSAVPVVDPVIRALELFAAGSRA</sequence>
<dbReference type="RefSeq" id="WP_236999207.1">
    <property type="nucleotide sequence ID" value="NZ_JAKKOR010000012.1"/>
</dbReference>
<dbReference type="Gene3D" id="3.40.50.12500">
    <property type="match status" value="1"/>
</dbReference>
<gene>
    <name evidence="2" type="ORF">L5G33_16255</name>
</gene>
<name>A0ABS9IWS0_9ACTN</name>
<organism evidence="2 3">
    <name type="scientific">Gordonia liuliyuniae</name>
    <dbReference type="NCBI Taxonomy" id="2911517"/>
    <lineage>
        <taxon>Bacteria</taxon>
        <taxon>Bacillati</taxon>
        <taxon>Actinomycetota</taxon>
        <taxon>Actinomycetes</taxon>
        <taxon>Mycobacteriales</taxon>
        <taxon>Gordoniaceae</taxon>
        <taxon>Gordonia</taxon>
    </lineage>
</organism>
<proteinExistence type="inferred from homology"/>
<dbReference type="InterPro" id="IPR015942">
    <property type="entry name" value="Asp/Glu/hydantoin_racemase"/>
</dbReference>
<comment type="similarity">
    <text evidence="1">Belongs to the HyuE racemase family.</text>
</comment>
<comment type="caution">
    <text evidence="2">The sequence shown here is derived from an EMBL/GenBank/DDBJ whole genome shotgun (WGS) entry which is preliminary data.</text>
</comment>
<dbReference type="InterPro" id="IPR053714">
    <property type="entry name" value="Iso_Racemase_Enz_sf"/>
</dbReference>
<dbReference type="Proteomes" id="UP001200110">
    <property type="component" value="Unassembled WGS sequence"/>
</dbReference>
<evidence type="ECO:0000313" key="2">
    <source>
        <dbReference type="EMBL" id="MCF8590008.1"/>
    </source>
</evidence>
<evidence type="ECO:0000256" key="1">
    <source>
        <dbReference type="ARBA" id="ARBA00038414"/>
    </source>
</evidence>
<dbReference type="Pfam" id="PF01177">
    <property type="entry name" value="Asp_Glu_race"/>
    <property type="match status" value="1"/>
</dbReference>
<keyword evidence="3" id="KW-1185">Reference proteome</keyword>
<evidence type="ECO:0000313" key="3">
    <source>
        <dbReference type="Proteomes" id="UP001200110"/>
    </source>
</evidence>
<dbReference type="EMBL" id="JAKKOR010000012">
    <property type="protein sequence ID" value="MCF8590008.1"/>
    <property type="molecule type" value="Genomic_DNA"/>
</dbReference>
<reference evidence="2 3" key="1">
    <citation type="submission" date="2022-01" db="EMBL/GenBank/DDBJ databases">
        <authorList>
            <person name="Huang Y."/>
        </authorList>
    </citation>
    <scope>NUCLEOTIDE SEQUENCE [LARGE SCALE GENOMIC DNA]</scope>
    <source>
        <strain evidence="2 3">HY366</strain>
    </source>
</reference>
<protein>
    <submittedName>
        <fullName evidence="2">Aspartate/glutamate racemase family protein</fullName>
    </submittedName>
</protein>
<accession>A0ABS9IWS0</accession>